<evidence type="ECO:0000313" key="2">
    <source>
        <dbReference type="Proteomes" id="UP001164539"/>
    </source>
</evidence>
<reference evidence="1 2" key="1">
    <citation type="journal article" date="2023" name="Science">
        <title>Complex scaffold remodeling in plant triterpene biosynthesis.</title>
        <authorList>
            <person name="De La Pena R."/>
            <person name="Hodgson H."/>
            <person name="Liu J.C."/>
            <person name="Stephenson M.J."/>
            <person name="Martin A.C."/>
            <person name="Owen C."/>
            <person name="Harkess A."/>
            <person name="Leebens-Mack J."/>
            <person name="Jimenez L.E."/>
            <person name="Osbourn A."/>
            <person name="Sattely E.S."/>
        </authorList>
    </citation>
    <scope>NUCLEOTIDE SEQUENCE [LARGE SCALE GENOMIC DNA]</scope>
    <source>
        <strain evidence="2">cv. JPN11</strain>
        <tissue evidence="1">Leaf</tissue>
    </source>
</reference>
<protein>
    <submittedName>
        <fullName evidence="1">Proline-rich PRCC</fullName>
    </submittedName>
</protein>
<name>A0ACC1XD59_MELAZ</name>
<sequence>MESLVANYASSDDEEELQQPQASSLPPKPVSSSSSAKTSSLFSALPQPKSSPLFSSIPQPKQQPQKNPVVETPMANNFDDDEDKPASSYNKSSCIFSSLPQPKSQAQQQSVSVEKPTKRVVQFKPPVPVRTQNFSDDDEDEDEEEKERKKRKQAEHLNQNSSVKSFLSSIPAPRSSATLGVLHSGSGSGRRSIIETEAPALSSSGFRAKNEAVSDTNVVNNANYDTDSDQNVVNYANYDGGSDQNVVNYANYEAGVDHTVGNYGSYGVDSDQSYVNYSNYQPGGDQVVHSGDASSYVNYGSYNGYEDYGQYGVATTVQETAGFSESGIRMPGKRGRNEIPAEMVEVKQDELIKNRPREDQVKLTGIAFGPSYQPVSTKGKPSKLQKRKHQIGALLYDMKQKEIELAERRSRGLQTKAQTQGKYGW</sequence>
<evidence type="ECO:0000313" key="1">
    <source>
        <dbReference type="EMBL" id="KAJ4709225.1"/>
    </source>
</evidence>
<comment type="caution">
    <text evidence="1">The sequence shown here is derived from an EMBL/GenBank/DDBJ whole genome shotgun (WGS) entry which is preliminary data.</text>
</comment>
<gene>
    <name evidence="1" type="ORF">OWV82_019051</name>
</gene>
<dbReference type="EMBL" id="CM051403">
    <property type="protein sequence ID" value="KAJ4709225.1"/>
    <property type="molecule type" value="Genomic_DNA"/>
</dbReference>
<keyword evidence="2" id="KW-1185">Reference proteome</keyword>
<proteinExistence type="predicted"/>
<dbReference type="Proteomes" id="UP001164539">
    <property type="component" value="Chromosome 10"/>
</dbReference>
<accession>A0ACC1XD59</accession>
<organism evidence="1 2">
    <name type="scientific">Melia azedarach</name>
    <name type="common">Chinaberry tree</name>
    <dbReference type="NCBI Taxonomy" id="155640"/>
    <lineage>
        <taxon>Eukaryota</taxon>
        <taxon>Viridiplantae</taxon>
        <taxon>Streptophyta</taxon>
        <taxon>Embryophyta</taxon>
        <taxon>Tracheophyta</taxon>
        <taxon>Spermatophyta</taxon>
        <taxon>Magnoliopsida</taxon>
        <taxon>eudicotyledons</taxon>
        <taxon>Gunneridae</taxon>
        <taxon>Pentapetalae</taxon>
        <taxon>rosids</taxon>
        <taxon>malvids</taxon>
        <taxon>Sapindales</taxon>
        <taxon>Meliaceae</taxon>
        <taxon>Melia</taxon>
    </lineage>
</organism>